<dbReference type="Pfam" id="PF08245">
    <property type="entry name" value="Mur_ligase_M"/>
    <property type="match status" value="1"/>
</dbReference>
<feature type="short sequence motif" description="Meso-diaminopimelate recognition motif" evidence="11">
    <location>
        <begin position="404"/>
        <end position="407"/>
    </location>
</feature>
<evidence type="ECO:0000256" key="1">
    <source>
        <dbReference type="ARBA" id="ARBA00005898"/>
    </source>
</evidence>
<dbReference type="InterPro" id="IPR013221">
    <property type="entry name" value="Mur_ligase_cen"/>
</dbReference>
<dbReference type="SUPFAM" id="SSF63418">
    <property type="entry name" value="MurE/MurF N-terminal domain"/>
    <property type="match status" value="1"/>
</dbReference>
<evidence type="ECO:0000259" key="14">
    <source>
        <dbReference type="Pfam" id="PF02875"/>
    </source>
</evidence>
<evidence type="ECO:0000256" key="12">
    <source>
        <dbReference type="RuleBase" id="RU004135"/>
    </source>
</evidence>
<feature type="domain" description="Mur ligase central" evidence="15">
    <location>
        <begin position="97"/>
        <end position="304"/>
    </location>
</feature>
<comment type="cofactor">
    <cofactor evidence="11">
        <name>Mg(2+)</name>
        <dbReference type="ChEBI" id="CHEBI:18420"/>
    </cofactor>
</comment>
<evidence type="ECO:0000256" key="6">
    <source>
        <dbReference type="ARBA" id="ARBA00022840"/>
    </source>
</evidence>
<evidence type="ECO:0000256" key="5">
    <source>
        <dbReference type="ARBA" id="ARBA00022741"/>
    </source>
</evidence>
<evidence type="ECO:0000256" key="10">
    <source>
        <dbReference type="ARBA" id="ARBA00023316"/>
    </source>
</evidence>
<evidence type="ECO:0000259" key="13">
    <source>
        <dbReference type="Pfam" id="PF01225"/>
    </source>
</evidence>
<feature type="binding site" evidence="11">
    <location>
        <position position="21"/>
    </location>
    <ligand>
        <name>UDP-N-acetyl-alpha-D-muramoyl-L-alanyl-D-glutamate</name>
        <dbReference type="ChEBI" id="CHEBI:83900"/>
    </ligand>
</feature>
<keyword evidence="6 11" id="KW-0067">ATP-binding</keyword>
<feature type="binding site" evidence="11">
    <location>
        <position position="466"/>
    </location>
    <ligand>
        <name>meso-2,6-diaminopimelate</name>
        <dbReference type="ChEBI" id="CHEBI:57791"/>
    </ligand>
</feature>
<comment type="subcellular location">
    <subcellularLocation>
        <location evidence="11 12">Cytoplasm</location>
    </subcellularLocation>
</comment>
<evidence type="ECO:0000256" key="2">
    <source>
        <dbReference type="ARBA" id="ARBA00022490"/>
    </source>
</evidence>
<accession>A0ABU5NBW9</accession>
<dbReference type="Proteomes" id="UP001291687">
    <property type="component" value="Unassembled WGS sequence"/>
</dbReference>
<evidence type="ECO:0000259" key="15">
    <source>
        <dbReference type="Pfam" id="PF08245"/>
    </source>
</evidence>
<dbReference type="InterPro" id="IPR000713">
    <property type="entry name" value="Mur_ligase_N"/>
</dbReference>
<gene>
    <name evidence="11" type="primary">murE</name>
    <name evidence="16" type="ORF">Megvenef_00642</name>
</gene>
<dbReference type="Gene3D" id="3.90.190.20">
    <property type="entry name" value="Mur ligase, C-terminal domain"/>
    <property type="match status" value="1"/>
</dbReference>
<feature type="domain" description="Mur ligase N-terminal catalytic" evidence="13">
    <location>
        <begin position="14"/>
        <end position="67"/>
    </location>
</feature>
<feature type="binding site" evidence="11">
    <location>
        <position position="181"/>
    </location>
    <ligand>
        <name>UDP-N-acetyl-alpha-D-muramoyl-L-alanyl-D-glutamate</name>
        <dbReference type="ChEBI" id="CHEBI:83900"/>
    </ligand>
</feature>
<evidence type="ECO:0000256" key="3">
    <source>
        <dbReference type="ARBA" id="ARBA00022598"/>
    </source>
</evidence>
<keyword evidence="3 11" id="KW-0436">Ligase</keyword>
<dbReference type="PANTHER" id="PTHR23135:SF4">
    <property type="entry name" value="UDP-N-ACETYLMURAMOYL-L-ALANYL-D-GLUTAMATE--2,6-DIAMINOPIMELATE LIGASE MURE HOMOLOG, CHLOROPLASTIC"/>
    <property type="match status" value="1"/>
</dbReference>
<dbReference type="Pfam" id="PF01225">
    <property type="entry name" value="Mur_ligase"/>
    <property type="match status" value="1"/>
</dbReference>
<proteinExistence type="inferred from homology"/>
<keyword evidence="10 11" id="KW-0961">Cell wall biogenesis/degradation</keyword>
<comment type="function">
    <text evidence="11">Catalyzes the addition of meso-diaminopimelic acid to the nucleotide precursor UDP-N-acetylmuramoyl-L-alanyl-D-glutamate (UMAG) in the biosynthesis of bacterial cell-wall peptidoglycan.</text>
</comment>
<feature type="binding site" evidence="11">
    <location>
        <begin position="99"/>
        <end position="105"/>
    </location>
    <ligand>
        <name>ATP</name>
        <dbReference type="ChEBI" id="CHEBI:30616"/>
    </ligand>
</feature>
<keyword evidence="7 11" id="KW-0133">Cell shape</keyword>
<dbReference type="NCBIfam" id="NF001126">
    <property type="entry name" value="PRK00139.1-4"/>
    <property type="match status" value="1"/>
</dbReference>
<dbReference type="NCBIfam" id="TIGR01085">
    <property type="entry name" value="murE"/>
    <property type="match status" value="1"/>
</dbReference>
<dbReference type="Gene3D" id="3.40.1190.10">
    <property type="entry name" value="Mur-like, catalytic domain"/>
    <property type="match status" value="1"/>
</dbReference>
<dbReference type="PANTHER" id="PTHR23135">
    <property type="entry name" value="MUR LIGASE FAMILY MEMBER"/>
    <property type="match status" value="1"/>
</dbReference>
<feature type="binding site" evidence="11">
    <location>
        <begin position="404"/>
        <end position="407"/>
    </location>
    <ligand>
        <name>meso-2,6-diaminopimelate</name>
        <dbReference type="ChEBI" id="CHEBI:57791"/>
    </ligand>
</feature>
<dbReference type="InterPro" id="IPR004101">
    <property type="entry name" value="Mur_ligase_C"/>
</dbReference>
<dbReference type="EC" id="6.3.2.13" evidence="11"/>
<keyword evidence="8 11" id="KW-0573">Peptidoglycan synthesis</keyword>
<comment type="caution">
    <text evidence="16">The sequence shown here is derived from an EMBL/GenBank/DDBJ whole genome shotgun (WGS) entry which is preliminary data.</text>
</comment>
<dbReference type="GO" id="GO:0016874">
    <property type="term" value="F:ligase activity"/>
    <property type="evidence" value="ECO:0007669"/>
    <property type="project" value="UniProtKB-KW"/>
</dbReference>
<dbReference type="InterPro" id="IPR036565">
    <property type="entry name" value="Mur-like_cat_sf"/>
</dbReference>
<comment type="PTM">
    <text evidence="11">Carboxylation is probably crucial for Mg(2+) binding and, consequently, for the gamma-phosphate positioning of ATP.</text>
</comment>
<dbReference type="NCBIfam" id="NF001124">
    <property type="entry name" value="PRK00139.1-2"/>
    <property type="match status" value="1"/>
</dbReference>
<organism evidence="16 17">
    <name type="scientific">Candidatus Megaera venefica</name>
    <dbReference type="NCBI Taxonomy" id="2055910"/>
    <lineage>
        <taxon>Bacteria</taxon>
        <taxon>Pseudomonadati</taxon>
        <taxon>Pseudomonadota</taxon>
        <taxon>Alphaproteobacteria</taxon>
        <taxon>Rickettsiales</taxon>
        <taxon>Rickettsiaceae</taxon>
        <taxon>Candidatus Megaera</taxon>
    </lineage>
</organism>
<evidence type="ECO:0000256" key="8">
    <source>
        <dbReference type="ARBA" id="ARBA00022984"/>
    </source>
</evidence>
<dbReference type="SUPFAM" id="SSF53623">
    <property type="entry name" value="MurD-like peptide ligases, catalytic domain"/>
    <property type="match status" value="1"/>
</dbReference>
<evidence type="ECO:0000313" key="16">
    <source>
        <dbReference type="EMBL" id="MEA0970674.1"/>
    </source>
</evidence>
<dbReference type="SUPFAM" id="SSF53244">
    <property type="entry name" value="MurD-like peptide ligases, peptide-binding domain"/>
    <property type="match status" value="1"/>
</dbReference>
<dbReference type="PROSITE" id="PS01011">
    <property type="entry name" value="FOLYLPOLYGLU_SYNT_1"/>
    <property type="match status" value="1"/>
</dbReference>
<dbReference type="InterPro" id="IPR035911">
    <property type="entry name" value="MurE/MurF_N"/>
</dbReference>
<reference evidence="16 17" key="1">
    <citation type="submission" date="2023-03" db="EMBL/GenBank/DDBJ databases">
        <title>Host association and intracellularity evolved multiple times independently in the Rickettsiales.</title>
        <authorList>
            <person name="Castelli M."/>
            <person name="Nardi T."/>
            <person name="Gammuto L."/>
            <person name="Bellinzona G."/>
            <person name="Sabaneyeva E."/>
            <person name="Potekhin A."/>
            <person name="Serra V."/>
            <person name="Petroni G."/>
            <person name="Sassera D."/>
        </authorList>
    </citation>
    <scope>NUCLEOTIDE SEQUENCE [LARGE SCALE GENOMIC DNA]</scope>
    <source>
        <strain evidence="16 17">Sr 2-6</strain>
    </source>
</reference>
<feature type="binding site" evidence="11">
    <location>
        <begin position="148"/>
        <end position="149"/>
    </location>
    <ligand>
        <name>UDP-N-acetyl-alpha-D-muramoyl-L-alanyl-D-glutamate</name>
        <dbReference type="ChEBI" id="CHEBI:83900"/>
    </ligand>
</feature>
<comment type="caution">
    <text evidence="11">Lacks conserved residue(s) required for the propagation of feature annotation.</text>
</comment>
<feature type="modified residue" description="N6-carboxylysine" evidence="11">
    <location>
        <position position="215"/>
    </location>
</feature>
<evidence type="ECO:0000256" key="4">
    <source>
        <dbReference type="ARBA" id="ARBA00022618"/>
    </source>
</evidence>
<evidence type="ECO:0000313" key="17">
    <source>
        <dbReference type="Proteomes" id="UP001291687"/>
    </source>
</evidence>
<keyword evidence="9 11" id="KW-0131">Cell cycle</keyword>
<dbReference type="HAMAP" id="MF_00208">
    <property type="entry name" value="MurE"/>
    <property type="match status" value="1"/>
</dbReference>
<dbReference type="InterPro" id="IPR005761">
    <property type="entry name" value="UDP-N-AcMur-Glu-dNH2Pim_ligase"/>
</dbReference>
<dbReference type="Pfam" id="PF02875">
    <property type="entry name" value="Mur_ligase_C"/>
    <property type="match status" value="1"/>
</dbReference>
<evidence type="ECO:0000256" key="11">
    <source>
        <dbReference type="HAMAP-Rule" id="MF_00208"/>
    </source>
</evidence>
<dbReference type="InterPro" id="IPR018109">
    <property type="entry name" value="Folylpolyglutamate_synth_CS"/>
</dbReference>
<keyword evidence="11" id="KW-0460">Magnesium</keyword>
<comment type="pathway">
    <text evidence="11 12">Cell wall biogenesis; peptidoglycan biosynthesis.</text>
</comment>
<feature type="binding site" evidence="11">
    <location>
        <position position="380"/>
    </location>
    <ligand>
        <name>meso-2,6-diaminopimelate</name>
        <dbReference type="ChEBI" id="CHEBI:57791"/>
    </ligand>
</feature>
<feature type="domain" description="Mur ligase C-terminal" evidence="14">
    <location>
        <begin position="328"/>
        <end position="464"/>
    </location>
</feature>
<keyword evidence="17" id="KW-1185">Reference proteome</keyword>
<dbReference type="RefSeq" id="WP_322776576.1">
    <property type="nucleotide sequence ID" value="NZ_JARJFB010000035.1"/>
</dbReference>
<comment type="catalytic activity">
    <reaction evidence="11">
        <text>UDP-N-acetyl-alpha-D-muramoyl-L-alanyl-D-glutamate + meso-2,6-diaminopimelate + ATP = UDP-N-acetyl-alpha-D-muramoyl-L-alanyl-gamma-D-glutamyl-meso-2,6-diaminopimelate + ADP + phosphate + H(+)</text>
        <dbReference type="Rhea" id="RHEA:23676"/>
        <dbReference type="ChEBI" id="CHEBI:15378"/>
        <dbReference type="ChEBI" id="CHEBI:30616"/>
        <dbReference type="ChEBI" id="CHEBI:43474"/>
        <dbReference type="ChEBI" id="CHEBI:57791"/>
        <dbReference type="ChEBI" id="CHEBI:83900"/>
        <dbReference type="ChEBI" id="CHEBI:83905"/>
        <dbReference type="ChEBI" id="CHEBI:456216"/>
        <dbReference type="EC" id="6.3.2.13"/>
    </reaction>
</comment>
<dbReference type="InterPro" id="IPR036615">
    <property type="entry name" value="Mur_ligase_C_dom_sf"/>
</dbReference>
<evidence type="ECO:0000256" key="9">
    <source>
        <dbReference type="ARBA" id="ARBA00023306"/>
    </source>
</evidence>
<keyword evidence="2 11" id="KW-0963">Cytoplasm</keyword>
<keyword evidence="4 11" id="KW-0132">Cell division</keyword>
<feature type="binding site" evidence="11">
    <location>
        <position position="183"/>
    </location>
    <ligand>
        <name>UDP-N-acetyl-alpha-D-muramoyl-L-alanyl-D-glutamate</name>
        <dbReference type="ChEBI" id="CHEBI:83900"/>
    </ligand>
</feature>
<sequence>MKLKLQTLFTEEKIKDISFDSRRVKPGDAFFAIRGENFDGNKFIEDALRKGASLVFTDDKSSALHSGKVVYVQDARMSLAIAAEILYPKNPSNIIAVTGTNGKSSVVSYVHQILSLLGKTSACIGTLGLESNIELIKDFNNIENSHQTTSDPVSFRMVLNTLEESGIANVAFEASSHGIDQKRLGEIKVKSAAFTSFSQDHLEYHKTMENYLQVKLGFFRDNLEKGGEAVINSEIMFFDSIKKFLEEHSIRYFSVGKAGDINVTSCKGSIVGQEITFEFLQKKYKFSTSIIGSFQATNILIAAKLVYNLNIGFDDIVKVLPKLKAVCGRLQRITDPKSDFQVFVDYAHTPDALSQSLSELKKIKPESGKLCVIFGCGGDRDSLKRPIMGKIATSIADYVVITDDNPRTEDATKIRNEIALGMVNSTGDVPLKTEVDIIGDRKEAIVSTIEKLKKGDILLIAGKGHEDYQIIGNSINKFSDIEIATWAFKNAVERGVQ</sequence>
<keyword evidence="5 11" id="KW-0547">Nucleotide-binding</keyword>
<evidence type="ECO:0000256" key="7">
    <source>
        <dbReference type="ARBA" id="ARBA00022960"/>
    </source>
</evidence>
<dbReference type="EMBL" id="JARJFB010000035">
    <property type="protein sequence ID" value="MEA0970674.1"/>
    <property type="molecule type" value="Genomic_DNA"/>
</dbReference>
<dbReference type="Gene3D" id="3.40.1390.10">
    <property type="entry name" value="MurE/MurF, N-terminal domain"/>
    <property type="match status" value="1"/>
</dbReference>
<feature type="binding site" evidence="11">
    <location>
        <position position="462"/>
    </location>
    <ligand>
        <name>meso-2,6-diaminopimelate</name>
        <dbReference type="ChEBI" id="CHEBI:57791"/>
    </ligand>
</feature>
<name>A0ABU5NBW9_9RICK</name>
<protein>
    <recommendedName>
        <fullName evidence="11">UDP-N-acetylmuramoyl-L-alanyl-D-glutamate--2,6-diaminopimelate ligase</fullName>
        <ecNumber evidence="11">6.3.2.13</ecNumber>
    </recommendedName>
    <alternativeName>
        <fullName evidence="11">Meso-A2pm-adding enzyme</fullName>
    </alternativeName>
    <alternativeName>
        <fullName evidence="11">Meso-diaminopimelate-adding enzyme</fullName>
    </alternativeName>
    <alternativeName>
        <fullName evidence="11">UDP-MurNAc-L-Ala-D-Glu:meso-diaminopimelate ligase</fullName>
    </alternativeName>
    <alternativeName>
        <fullName evidence="11">UDP-MurNAc-tripeptide synthetase</fullName>
    </alternativeName>
    <alternativeName>
        <fullName evidence="11">UDP-N-acetylmuramyl-tripeptide synthetase</fullName>
    </alternativeName>
</protein>
<feature type="binding site" evidence="11">
    <location>
        <position position="175"/>
    </location>
    <ligand>
        <name>UDP-N-acetyl-alpha-D-muramoyl-L-alanyl-D-glutamate</name>
        <dbReference type="ChEBI" id="CHEBI:83900"/>
    </ligand>
</feature>
<comment type="similarity">
    <text evidence="1 11">Belongs to the MurCDEF family. MurE subfamily.</text>
</comment>